<accession>A0A1Q9YMV5</accession>
<reference evidence="3 4" key="1">
    <citation type="submission" date="2016-11" db="EMBL/GenBank/DDBJ databases">
        <title>Description of two novel members of the family Erysipelotrichaceae: Ileibacterium lipovorans gen. nov., sp. nov. and Dubosiella newyorkensis, gen. nov., sp. nov.</title>
        <authorList>
            <person name="Cox L.M."/>
            <person name="Sohn J."/>
            <person name="Tyrrell K.L."/>
            <person name="Citron D.M."/>
            <person name="Lawson P.A."/>
            <person name="Patel N.B."/>
            <person name="Iizumi T."/>
            <person name="Perez-Perez G.I."/>
            <person name="Goldstein E.J."/>
            <person name="Blaser M.J."/>
        </authorList>
    </citation>
    <scope>NUCLEOTIDE SEQUENCE [LARGE SCALE GENOMIC DNA]</scope>
    <source>
        <strain evidence="3 4">NYU-BL-K8</strain>
    </source>
</reference>
<proteinExistence type="predicted"/>
<protein>
    <submittedName>
        <fullName evidence="3">Uncharacterized protein</fullName>
    </submittedName>
</protein>
<dbReference type="GO" id="GO:0006313">
    <property type="term" value="P:DNA transposition"/>
    <property type="evidence" value="ECO:0007669"/>
    <property type="project" value="InterPro"/>
</dbReference>
<comment type="caution">
    <text evidence="3">The sequence shown here is derived from an EMBL/GenBank/DDBJ whole genome shotgun (WGS) entry which is preliminary data.</text>
</comment>
<evidence type="ECO:0000313" key="3">
    <source>
        <dbReference type="EMBL" id="OLU46934.1"/>
    </source>
</evidence>
<sequence>MMKNPSLGLIVSKNLTPDKAALKNLTHGQKKVLLDIACCHTPAAGSMTRLCDHCGTVEHGYCSCGNSACPQCGSVRREEWLKKQRQKAVEAPCFHLIFTVPDKELNRLFLHDQRFMYNLLLQAQAEAIRTVLADPKYFGVEKTGFTSVLHTWGSAMNYHPHVHTVLYGAGLDEKGNLRMKKGEYLCPAKKLAQVFKDIFLRKLCQRYEKSESPWLDDLQTAKKIQWNVEIRYFGKDPEKVIEYLGRYINRTAITNNRLISYEDRKVTFTYKDYRDGGKRKEMTLDENEFIRRFCLHILPRRFIKCRRYGYMGNNSSKLLEVIQQLADQEKDTVSTTGRKRKGEKDRDFRKCQKCGNRMRVRRSGYREKKWKQEDMAAIAFAFKTADTC</sequence>
<dbReference type="PANTHER" id="PTHR37023:SF1">
    <property type="entry name" value="ISSOD25 TRANSPOSASE TNPA_ISSOD25"/>
    <property type="match status" value="1"/>
</dbReference>
<feature type="domain" description="Transposase IS801/IS1294" evidence="1">
    <location>
        <begin position="144"/>
        <end position="312"/>
    </location>
</feature>
<organism evidence="3 4">
    <name type="scientific">Faecalibaculum rodentium</name>
    <dbReference type="NCBI Taxonomy" id="1702221"/>
    <lineage>
        <taxon>Bacteria</taxon>
        <taxon>Bacillati</taxon>
        <taxon>Bacillota</taxon>
        <taxon>Erysipelotrichia</taxon>
        <taxon>Erysipelotrichales</taxon>
        <taxon>Erysipelotrichaceae</taxon>
        <taxon>Faecalibaculum</taxon>
    </lineage>
</organism>
<dbReference type="AlphaFoldDB" id="A0A1Q9YMV5"/>
<dbReference type="EMBL" id="MPJZ01000014">
    <property type="protein sequence ID" value="OLU46934.1"/>
    <property type="molecule type" value="Genomic_DNA"/>
</dbReference>
<dbReference type="PANTHER" id="PTHR37023">
    <property type="entry name" value="TRANSPOSASE"/>
    <property type="match status" value="1"/>
</dbReference>
<evidence type="ECO:0000313" key="4">
    <source>
        <dbReference type="Proteomes" id="UP000186758"/>
    </source>
</evidence>
<dbReference type="GO" id="GO:0003677">
    <property type="term" value="F:DNA binding"/>
    <property type="evidence" value="ECO:0007669"/>
    <property type="project" value="InterPro"/>
</dbReference>
<feature type="domain" description="Transposase zinc-binding" evidence="2">
    <location>
        <begin position="21"/>
        <end position="100"/>
    </location>
</feature>
<dbReference type="InterPro" id="IPR026889">
    <property type="entry name" value="Zn_Tnp"/>
</dbReference>
<dbReference type="Proteomes" id="UP000186758">
    <property type="component" value="Unassembled WGS sequence"/>
</dbReference>
<dbReference type="RefSeq" id="WP_075884674.1">
    <property type="nucleotide sequence ID" value="NZ_CAKOCV010000089.1"/>
</dbReference>
<dbReference type="Pfam" id="PF14319">
    <property type="entry name" value="Zn_Tnp_IS91"/>
    <property type="match status" value="1"/>
</dbReference>
<dbReference type="InterPro" id="IPR007069">
    <property type="entry name" value="Transposase_32"/>
</dbReference>
<dbReference type="Pfam" id="PF04986">
    <property type="entry name" value="Y2_Tnp"/>
    <property type="match status" value="1"/>
</dbReference>
<gene>
    <name evidence="3" type="ORF">BO223_01545</name>
</gene>
<evidence type="ECO:0000259" key="1">
    <source>
        <dbReference type="Pfam" id="PF04986"/>
    </source>
</evidence>
<evidence type="ECO:0000259" key="2">
    <source>
        <dbReference type="Pfam" id="PF14319"/>
    </source>
</evidence>
<name>A0A1Q9YMV5_9FIRM</name>
<dbReference type="GO" id="GO:0004803">
    <property type="term" value="F:transposase activity"/>
    <property type="evidence" value="ECO:0007669"/>
    <property type="project" value="InterPro"/>
</dbReference>